<reference evidence="1 2" key="1">
    <citation type="submission" date="2024-04" db="EMBL/GenBank/DDBJ databases">
        <authorList>
            <consortium name="Molecular Ecology Group"/>
        </authorList>
    </citation>
    <scope>NUCLEOTIDE SEQUENCE [LARGE SCALE GENOMIC DNA]</scope>
</reference>
<gene>
    <name evidence="1" type="ORF">LPLAT_LOCUS265</name>
</gene>
<sequence>MSRYCDPLQAAESCISSSMFPLPVSLPILSIPVPLGCSCIDCVPALLVPCIRPHVSISAYASGTMYLRVLYPKCIPTRLLAASTDPTVQGGKQIMMLELSPTELSPRRNHVGLLIMALRVSSCLLDLQLSYGCCWKRNLRFRI</sequence>
<keyword evidence="2" id="KW-1185">Reference proteome</keyword>
<evidence type="ECO:0000313" key="2">
    <source>
        <dbReference type="Proteomes" id="UP001497644"/>
    </source>
</evidence>
<proteinExistence type="predicted"/>
<name>A0AAV2N1Q4_9HYME</name>
<evidence type="ECO:0000313" key="1">
    <source>
        <dbReference type="EMBL" id="CAL1673357.1"/>
    </source>
</evidence>
<organism evidence="1 2">
    <name type="scientific">Lasius platythorax</name>
    <dbReference type="NCBI Taxonomy" id="488582"/>
    <lineage>
        <taxon>Eukaryota</taxon>
        <taxon>Metazoa</taxon>
        <taxon>Ecdysozoa</taxon>
        <taxon>Arthropoda</taxon>
        <taxon>Hexapoda</taxon>
        <taxon>Insecta</taxon>
        <taxon>Pterygota</taxon>
        <taxon>Neoptera</taxon>
        <taxon>Endopterygota</taxon>
        <taxon>Hymenoptera</taxon>
        <taxon>Apocrita</taxon>
        <taxon>Aculeata</taxon>
        <taxon>Formicoidea</taxon>
        <taxon>Formicidae</taxon>
        <taxon>Formicinae</taxon>
        <taxon>Lasius</taxon>
        <taxon>Lasius</taxon>
    </lineage>
</organism>
<dbReference type="EMBL" id="OZ034824">
    <property type="protein sequence ID" value="CAL1673357.1"/>
    <property type="molecule type" value="Genomic_DNA"/>
</dbReference>
<accession>A0AAV2N1Q4</accession>
<dbReference type="Proteomes" id="UP001497644">
    <property type="component" value="Chromosome 1"/>
</dbReference>
<protein>
    <submittedName>
        <fullName evidence="1">Uncharacterized protein</fullName>
    </submittedName>
</protein>
<dbReference type="AlphaFoldDB" id="A0AAV2N1Q4"/>